<protein>
    <submittedName>
        <fullName evidence="1">Uncharacterized protein</fullName>
    </submittedName>
</protein>
<sequence>MKRLRGMMFAARPAGPHYEDLPDNNFKGFGARLWIVNPVKNGARHVMTVKKHHNR</sequence>
<accession>A0A212JTY5</accession>
<dbReference type="EMBL" id="FLUQ01000002">
    <property type="protein sequence ID" value="SBW02882.1"/>
    <property type="molecule type" value="Genomic_DNA"/>
</dbReference>
<gene>
    <name evidence="1" type="ORF">KL86DPRO_20049</name>
</gene>
<name>A0A212JTY5_9DELT</name>
<reference evidence="1" key="1">
    <citation type="submission" date="2016-04" db="EMBL/GenBank/DDBJ databases">
        <authorList>
            <person name="Evans L.H."/>
            <person name="Alamgir A."/>
            <person name="Owens N."/>
            <person name="Weber N.D."/>
            <person name="Virtaneva K."/>
            <person name="Barbian K."/>
            <person name="Babar A."/>
            <person name="Rosenke K."/>
        </authorList>
    </citation>
    <scope>NUCLEOTIDE SEQUENCE</scope>
    <source>
        <strain evidence="1">86</strain>
    </source>
</reference>
<organism evidence="1">
    <name type="scientific">uncultured delta proteobacterium</name>
    <dbReference type="NCBI Taxonomy" id="34034"/>
    <lineage>
        <taxon>Bacteria</taxon>
        <taxon>Deltaproteobacteria</taxon>
        <taxon>environmental samples</taxon>
    </lineage>
</organism>
<proteinExistence type="predicted"/>
<dbReference type="AlphaFoldDB" id="A0A212JTY5"/>
<evidence type="ECO:0000313" key="1">
    <source>
        <dbReference type="EMBL" id="SBW02882.1"/>
    </source>
</evidence>